<accession>A0A6V7P416</accession>
<dbReference type="PROSITE" id="PS50848">
    <property type="entry name" value="START"/>
    <property type="match status" value="1"/>
</dbReference>
<keyword evidence="2" id="KW-0812">Transmembrane</keyword>
<protein>
    <recommendedName>
        <fullName evidence="3">START domain-containing protein</fullName>
    </recommendedName>
</protein>
<feature type="region of interest" description="Disordered" evidence="1">
    <location>
        <begin position="61"/>
        <end position="81"/>
    </location>
</feature>
<dbReference type="GO" id="GO:0008289">
    <property type="term" value="F:lipid binding"/>
    <property type="evidence" value="ECO:0007669"/>
    <property type="project" value="InterPro"/>
</dbReference>
<dbReference type="PANTHER" id="PTHR19308">
    <property type="entry name" value="PHOSPHATIDYLCHOLINE TRANSFER PROTEIN"/>
    <property type="match status" value="1"/>
</dbReference>
<keyword evidence="2" id="KW-1133">Transmembrane helix</keyword>
<dbReference type="AlphaFoldDB" id="A0A6V7P416"/>
<evidence type="ECO:0000256" key="1">
    <source>
        <dbReference type="SAM" id="MobiDB-lite"/>
    </source>
</evidence>
<dbReference type="GO" id="GO:0005737">
    <property type="term" value="C:cytoplasm"/>
    <property type="evidence" value="ECO:0007669"/>
    <property type="project" value="UniProtKB-ARBA"/>
</dbReference>
<name>A0A6V7P416_ANACO</name>
<feature type="compositionally biased region" description="Low complexity" evidence="1">
    <location>
        <begin position="70"/>
        <end position="81"/>
    </location>
</feature>
<sequence length="422" mass="48267">MAKPCLLLPWRSAGTNPSSSEFWRETPGGGWATAAAIIIVVLWRLLRELLLRRPRRSADLAGDPSLEEVTTPYPTSTSTTTTISIKNPSIRISEIIPDSDLRNLIASLDGRLEEKEKWEDVIYKKNDNVCYKAWCCRPKDGPPKYLSVTTFERCSTELLRDFYMDNEYRKEWDNTVVKCEQLQLDEASGTEIGRMIKKFPLLTPREYILGWRVWEGKDKSFYCLIKDCEHPMAPQQKNYVRVVFLRSGWHIRKVPGRDACEITMIHQENNGMNIEMAKLAFAKGIWSYICKMNNALRQYSFHGDRCSPSVLTMRRLIQKVPPSFESDAQISQESPEASSDNSTIGHSTRDLLHYEVLRRPKKKWITNGLLVLGGIVCLSRSRSALGTQVAIACILNKLMNNRQGLSPETGHRGARVTRKRRL</sequence>
<organism evidence="4">
    <name type="scientific">Ananas comosus var. bracteatus</name>
    <name type="common">red pineapple</name>
    <dbReference type="NCBI Taxonomy" id="296719"/>
    <lineage>
        <taxon>Eukaryota</taxon>
        <taxon>Viridiplantae</taxon>
        <taxon>Streptophyta</taxon>
        <taxon>Embryophyta</taxon>
        <taxon>Tracheophyta</taxon>
        <taxon>Spermatophyta</taxon>
        <taxon>Magnoliopsida</taxon>
        <taxon>Liliopsida</taxon>
        <taxon>Poales</taxon>
        <taxon>Bromeliaceae</taxon>
        <taxon>Bromelioideae</taxon>
        <taxon>Ananas</taxon>
    </lineage>
</organism>
<feature type="compositionally biased region" description="Polar residues" evidence="1">
    <location>
        <begin position="326"/>
        <end position="344"/>
    </location>
</feature>
<evidence type="ECO:0000313" key="4">
    <source>
        <dbReference type="EMBL" id="CAD1825408.1"/>
    </source>
</evidence>
<feature type="transmembrane region" description="Helical" evidence="2">
    <location>
        <begin position="28"/>
        <end position="46"/>
    </location>
</feature>
<dbReference type="SUPFAM" id="SSF55961">
    <property type="entry name" value="Bet v1-like"/>
    <property type="match status" value="1"/>
</dbReference>
<dbReference type="EMBL" id="LR862145">
    <property type="protein sequence ID" value="CAD1825408.1"/>
    <property type="molecule type" value="Genomic_DNA"/>
</dbReference>
<dbReference type="PANTHER" id="PTHR19308:SF13">
    <property type="entry name" value="OS02G0468400 PROTEIN"/>
    <property type="match status" value="1"/>
</dbReference>
<dbReference type="SMART" id="SM00234">
    <property type="entry name" value="START"/>
    <property type="match status" value="1"/>
</dbReference>
<keyword evidence="2" id="KW-0472">Membrane</keyword>
<dbReference type="FunFam" id="3.30.530.20:FF:000027">
    <property type="entry name" value="StAR-related lipid transfer protein 7, mitochondrial"/>
    <property type="match status" value="1"/>
</dbReference>
<dbReference type="CDD" id="cd08870">
    <property type="entry name" value="START_STARD2_7-like"/>
    <property type="match status" value="1"/>
</dbReference>
<evidence type="ECO:0000256" key="2">
    <source>
        <dbReference type="SAM" id="Phobius"/>
    </source>
</evidence>
<feature type="region of interest" description="Disordered" evidence="1">
    <location>
        <begin position="324"/>
        <end position="344"/>
    </location>
</feature>
<dbReference type="InterPro" id="IPR051213">
    <property type="entry name" value="START_lipid_transfer"/>
</dbReference>
<dbReference type="InterPro" id="IPR023393">
    <property type="entry name" value="START-like_dom_sf"/>
</dbReference>
<dbReference type="Pfam" id="PF01852">
    <property type="entry name" value="START"/>
    <property type="match status" value="1"/>
</dbReference>
<dbReference type="InterPro" id="IPR002913">
    <property type="entry name" value="START_lipid-bd_dom"/>
</dbReference>
<dbReference type="Gene3D" id="3.30.530.20">
    <property type="match status" value="1"/>
</dbReference>
<feature type="domain" description="START" evidence="3">
    <location>
        <begin position="114"/>
        <end position="301"/>
    </location>
</feature>
<reference evidence="4" key="1">
    <citation type="submission" date="2020-07" db="EMBL/GenBank/DDBJ databases">
        <authorList>
            <person name="Lin J."/>
        </authorList>
    </citation>
    <scope>NUCLEOTIDE SEQUENCE</scope>
</reference>
<gene>
    <name evidence="4" type="ORF">CB5_LOCUS8619</name>
</gene>
<evidence type="ECO:0000259" key="3">
    <source>
        <dbReference type="PROSITE" id="PS50848"/>
    </source>
</evidence>
<proteinExistence type="predicted"/>